<organism evidence="1 2">
    <name type="scientific">Adonisia turfae CCMR0082</name>
    <dbReference type="NCBI Taxonomy" id="2304604"/>
    <lineage>
        <taxon>Bacteria</taxon>
        <taxon>Bacillati</taxon>
        <taxon>Cyanobacteriota</taxon>
        <taxon>Adonisia</taxon>
        <taxon>Adonisia turfae</taxon>
    </lineage>
</organism>
<keyword evidence="1" id="KW-0378">Hydrolase</keyword>
<dbReference type="NCBIfam" id="TIGR01549">
    <property type="entry name" value="HAD-SF-IA-v1"/>
    <property type="match status" value="1"/>
</dbReference>
<protein>
    <submittedName>
        <fullName evidence="1">HAD family hydrolase</fullName>
    </submittedName>
</protein>
<proteinExistence type="predicted"/>
<dbReference type="NCBIfam" id="TIGR01509">
    <property type="entry name" value="HAD-SF-IA-v3"/>
    <property type="match status" value="1"/>
</dbReference>
<sequence>MQLTGNENLANRTCWVFDMDGTLTLGIHNFEAIRATLELPVGTPILESLRQLPPDIAAVKYKQLREIELDLASQATAQPGAHELLELLISQGKQIGILTRNGKDIAHETLDACGLMDFFEPALVLSRDCHAPKPEPDGILALLDTWEAPSTAAVMVGDYKFDLMAGQRAGTATVYIDTDGEFMWSEYADYGVRSLKAVVDWLDTPQPVNF</sequence>
<dbReference type="Proteomes" id="UP000473574">
    <property type="component" value="Unassembled WGS sequence"/>
</dbReference>
<dbReference type="SFLD" id="SFLDG01129">
    <property type="entry name" value="C1.5:_HAD__Beta-PGM__Phosphata"/>
    <property type="match status" value="1"/>
</dbReference>
<reference evidence="1 2" key="1">
    <citation type="journal article" date="2020" name="Microb. Ecol.">
        <title>Ecogenomics of the Marine Benthic Filamentous Cyanobacterium Adonisia.</title>
        <authorList>
            <person name="Walter J.M."/>
            <person name="Coutinho F.H."/>
            <person name="Leomil L."/>
            <person name="Hargreaves P.I."/>
            <person name="Campeao M.E."/>
            <person name="Vieira V.V."/>
            <person name="Silva B.S."/>
            <person name="Fistarol G.O."/>
            <person name="Salomon P.S."/>
            <person name="Sawabe T."/>
            <person name="Mino S."/>
            <person name="Hosokawa M."/>
            <person name="Miyashita H."/>
            <person name="Maruyama F."/>
            <person name="van Verk M.C."/>
            <person name="Dutilh B.E."/>
            <person name="Thompson C.C."/>
            <person name="Thompson F.L."/>
        </authorList>
    </citation>
    <scope>NUCLEOTIDE SEQUENCE [LARGE SCALE GENOMIC DNA]</scope>
    <source>
        <strain evidence="1 2">CCMR0082</strain>
    </source>
</reference>
<dbReference type="RefSeq" id="WP_163660984.1">
    <property type="nucleotide sequence ID" value="NZ_QZCE01000001.1"/>
</dbReference>
<comment type="caution">
    <text evidence="1">The sequence shown here is derived from an EMBL/GenBank/DDBJ whole genome shotgun (WGS) entry which is preliminary data.</text>
</comment>
<dbReference type="GO" id="GO:0016787">
    <property type="term" value="F:hydrolase activity"/>
    <property type="evidence" value="ECO:0007669"/>
    <property type="project" value="UniProtKB-KW"/>
</dbReference>
<dbReference type="InterPro" id="IPR036412">
    <property type="entry name" value="HAD-like_sf"/>
</dbReference>
<dbReference type="SFLD" id="SFLDS00003">
    <property type="entry name" value="Haloacid_Dehalogenase"/>
    <property type="match status" value="1"/>
</dbReference>
<dbReference type="InterPro" id="IPR006439">
    <property type="entry name" value="HAD-SF_hydro_IA"/>
</dbReference>
<dbReference type="Gene3D" id="3.40.50.1000">
    <property type="entry name" value="HAD superfamily/HAD-like"/>
    <property type="match status" value="1"/>
</dbReference>
<dbReference type="InterPro" id="IPR041492">
    <property type="entry name" value="HAD_2"/>
</dbReference>
<dbReference type="Pfam" id="PF13419">
    <property type="entry name" value="HAD_2"/>
    <property type="match status" value="1"/>
</dbReference>
<evidence type="ECO:0000313" key="1">
    <source>
        <dbReference type="EMBL" id="NEZ62498.1"/>
    </source>
</evidence>
<dbReference type="EMBL" id="QZCE01000001">
    <property type="protein sequence ID" value="NEZ62498.1"/>
    <property type="molecule type" value="Genomic_DNA"/>
</dbReference>
<evidence type="ECO:0000313" key="2">
    <source>
        <dbReference type="Proteomes" id="UP000473574"/>
    </source>
</evidence>
<dbReference type="AlphaFoldDB" id="A0A6M0S234"/>
<gene>
    <name evidence="1" type="ORF">D0962_06830</name>
</gene>
<dbReference type="PANTHER" id="PTHR43885:SF1">
    <property type="entry name" value="SUPERFAMILY HYDROLASE, PUTATIVE (AFU_ORTHOLOGUE AFUA_4G13290)-RELATED"/>
    <property type="match status" value="1"/>
</dbReference>
<dbReference type="SUPFAM" id="SSF56784">
    <property type="entry name" value="HAD-like"/>
    <property type="match status" value="1"/>
</dbReference>
<accession>A0A6M0S234</accession>
<dbReference type="InterPro" id="IPR023214">
    <property type="entry name" value="HAD_sf"/>
</dbReference>
<name>A0A6M0S234_9CYAN</name>
<dbReference type="PANTHER" id="PTHR43885">
    <property type="entry name" value="HALOACID DEHALOGENASE-LIKE HYDROLASE"/>
    <property type="match status" value="1"/>
</dbReference>
<dbReference type="Gene3D" id="1.10.260.80">
    <property type="match status" value="1"/>
</dbReference>